<accession>A0A938YLI0</accession>
<evidence type="ECO:0000313" key="2">
    <source>
        <dbReference type="EMBL" id="MBM9476741.1"/>
    </source>
</evidence>
<evidence type="ECO:0000313" key="3">
    <source>
        <dbReference type="Proteomes" id="UP000663801"/>
    </source>
</evidence>
<gene>
    <name evidence="2" type="ORF">JL107_09820</name>
</gene>
<dbReference type="PANTHER" id="PTHR47691:SF3">
    <property type="entry name" value="HTH-TYPE TRANSCRIPTIONAL REGULATOR RV0890C-RELATED"/>
    <property type="match status" value="1"/>
</dbReference>
<dbReference type="PANTHER" id="PTHR47691">
    <property type="entry name" value="REGULATOR-RELATED"/>
    <property type="match status" value="1"/>
</dbReference>
<sequence>MSASAPLGRPVQPPGLRLVTPLGGSPVTPSLAELLRTHRTRIGLTQQQLADFSTVSVRAIRDMENGVTLCPRRETVQLLARSLRLDDAAREDLSLAAGVAAPAAPTGPGVGVVRAGALLGRDRERAELADWFSRGAEPVLTVVGLPGVGKTRLVLELAGAVGHDGSRVLWPGWGGDDGGGADLPDRLVEAAVAELTTAAGGRGAASTRLALRIGAQPALLVLDDPARPPDPRALDQLLGQCPGLRVVLTAVRPPRVTGMRRLVLHGLPTPPDPQDPGWATAPAVRLLTGGPIPGSDPDPGELTPAERADLNAVVEQLDGLPFALTLAAPLVELYGPATLRRCLAEDLLGTLGVGAGAAGSDGTAGAERFRRIRETVDALPATRRRALADLCAVTGPGAPTQDGPVPPTVEMLCRTSGLALPECGRTVDELCAAGLLRRQGPGRFRVVGLVRSLATALPDPTGRPAAVPA</sequence>
<dbReference type="Proteomes" id="UP000663801">
    <property type="component" value="Unassembled WGS sequence"/>
</dbReference>
<dbReference type="SUPFAM" id="SSF52540">
    <property type="entry name" value="P-loop containing nucleoside triphosphate hydrolases"/>
    <property type="match status" value="1"/>
</dbReference>
<reference evidence="2" key="1">
    <citation type="submission" date="2021-01" db="EMBL/GenBank/DDBJ databases">
        <title>KCTC 19127 draft genome.</title>
        <authorList>
            <person name="An D."/>
        </authorList>
    </citation>
    <scope>NUCLEOTIDE SEQUENCE</scope>
    <source>
        <strain evidence="2">KCTC 19127</strain>
    </source>
</reference>
<dbReference type="GO" id="GO:0003677">
    <property type="term" value="F:DNA binding"/>
    <property type="evidence" value="ECO:0007669"/>
    <property type="project" value="InterPro"/>
</dbReference>
<dbReference type="PRINTS" id="PR00364">
    <property type="entry name" value="DISEASERSIST"/>
</dbReference>
<dbReference type="CDD" id="cd00093">
    <property type="entry name" value="HTH_XRE"/>
    <property type="match status" value="1"/>
</dbReference>
<dbReference type="RefSeq" id="WP_205256848.1">
    <property type="nucleotide sequence ID" value="NZ_JAERWL010000008.1"/>
</dbReference>
<dbReference type="InterPro" id="IPR010982">
    <property type="entry name" value="Lambda_DNA-bd_dom_sf"/>
</dbReference>
<dbReference type="InterPro" id="IPR001387">
    <property type="entry name" value="Cro/C1-type_HTH"/>
</dbReference>
<dbReference type="PROSITE" id="PS50943">
    <property type="entry name" value="HTH_CROC1"/>
    <property type="match status" value="1"/>
</dbReference>
<proteinExistence type="predicted"/>
<name>A0A938YLI0_9ACTN</name>
<dbReference type="EMBL" id="JAERWL010000008">
    <property type="protein sequence ID" value="MBM9476741.1"/>
    <property type="molecule type" value="Genomic_DNA"/>
</dbReference>
<dbReference type="Gene3D" id="3.40.50.300">
    <property type="entry name" value="P-loop containing nucleotide triphosphate hydrolases"/>
    <property type="match status" value="1"/>
</dbReference>
<protein>
    <submittedName>
        <fullName evidence="2">Helix-turn-helix domain-containing protein</fullName>
    </submittedName>
</protein>
<dbReference type="SMART" id="SM00530">
    <property type="entry name" value="HTH_XRE"/>
    <property type="match status" value="1"/>
</dbReference>
<dbReference type="SUPFAM" id="SSF47413">
    <property type="entry name" value="lambda repressor-like DNA-binding domains"/>
    <property type="match status" value="1"/>
</dbReference>
<dbReference type="InterPro" id="IPR027417">
    <property type="entry name" value="P-loop_NTPase"/>
</dbReference>
<keyword evidence="3" id="KW-1185">Reference proteome</keyword>
<comment type="caution">
    <text evidence="2">The sequence shown here is derived from an EMBL/GenBank/DDBJ whole genome shotgun (WGS) entry which is preliminary data.</text>
</comment>
<dbReference type="Gene3D" id="1.10.260.40">
    <property type="entry name" value="lambda repressor-like DNA-binding domains"/>
    <property type="match status" value="1"/>
</dbReference>
<dbReference type="AlphaFoldDB" id="A0A938YLI0"/>
<organism evidence="2 3">
    <name type="scientific">Nakamurella flavida</name>
    <dbReference type="NCBI Taxonomy" id="363630"/>
    <lineage>
        <taxon>Bacteria</taxon>
        <taxon>Bacillati</taxon>
        <taxon>Actinomycetota</taxon>
        <taxon>Actinomycetes</taxon>
        <taxon>Nakamurellales</taxon>
        <taxon>Nakamurellaceae</taxon>
        <taxon>Nakamurella</taxon>
    </lineage>
</organism>
<dbReference type="Pfam" id="PF13560">
    <property type="entry name" value="HTH_31"/>
    <property type="match status" value="1"/>
</dbReference>
<evidence type="ECO:0000259" key="1">
    <source>
        <dbReference type="PROSITE" id="PS50943"/>
    </source>
</evidence>
<feature type="domain" description="HTH cro/C1-type" evidence="1">
    <location>
        <begin position="35"/>
        <end position="90"/>
    </location>
</feature>